<proteinExistence type="predicted"/>
<protein>
    <submittedName>
        <fullName evidence="1">Uncharacterized protein</fullName>
    </submittedName>
</protein>
<organism evidence="1 2">
    <name type="scientific">Gigaspora rosea</name>
    <dbReference type="NCBI Taxonomy" id="44941"/>
    <lineage>
        <taxon>Eukaryota</taxon>
        <taxon>Fungi</taxon>
        <taxon>Fungi incertae sedis</taxon>
        <taxon>Mucoromycota</taxon>
        <taxon>Glomeromycotina</taxon>
        <taxon>Glomeromycetes</taxon>
        <taxon>Diversisporales</taxon>
        <taxon>Gigasporaceae</taxon>
        <taxon>Gigaspora</taxon>
    </lineage>
</organism>
<dbReference type="OrthoDB" id="2368541at2759"/>
<accession>A0A397W715</accession>
<reference evidence="1 2" key="1">
    <citation type="submission" date="2018-06" db="EMBL/GenBank/DDBJ databases">
        <title>Comparative genomics reveals the genomic features of Rhizophagus irregularis, R. cerebriforme, R. diaphanum and Gigaspora rosea, and their symbiotic lifestyle signature.</title>
        <authorList>
            <person name="Morin E."/>
            <person name="San Clemente H."/>
            <person name="Chen E.C.H."/>
            <person name="De La Providencia I."/>
            <person name="Hainaut M."/>
            <person name="Kuo A."/>
            <person name="Kohler A."/>
            <person name="Murat C."/>
            <person name="Tang N."/>
            <person name="Roy S."/>
            <person name="Loubradou J."/>
            <person name="Henrissat B."/>
            <person name="Grigoriev I.V."/>
            <person name="Corradi N."/>
            <person name="Roux C."/>
            <person name="Martin F.M."/>
        </authorList>
    </citation>
    <scope>NUCLEOTIDE SEQUENCE [LARGE SCALE GENOMIC DNA]</scope>
    <source>
        <strain evidence="1 2">DAOM 194757</strain>
    </source>
</reference>
<dbReference type="EMBL" id="QKWP01000022">
    <property type="protein sequence ID" value="RIB30068.1"/>
    <property type="molecule type" value="Genomic_DNA"/>
</dbReference>
<evidence type="ECO:0000313" key="2">
    <source>
        <dbReference type="Proteomes" id="UP000266673"/>
    </source>
</evidence>
<dbReference type="AlphaFoldDB" id="A0A397W715"/>
<gene>
    <name evidence="1" type="ORF">C2G38_2153657</name>
</gene>
<dbReference type="Proteomes" id="UP000266673">
    <property type="component" value="Unassembled WGS sequence"/>
</dbReference>
<sequence length="115" mass="13878">MLNIQDIVKEWTKNNYARYMLTKYGLNYINNLKTPEAWLKFAKYHLPKYILKNLLILGYDINRKDHWENFVFHIKNNLTSHKQIGNDPEYRNLKVQLASCVINYPEDILFIEKTN</sequence>
<evidence type="ECO:0000313" key="1">
    <source>
        <dbReference type="EMBL" id="RIB30068.1"/>
    </source>
</evidence>
<name>A0A397W715_9GLOM</name>
<keyword evidence="2" id="KW-1185">Reference proteome</keyword>
<comment type="caution">
    <text evidence="1">The sequence shown here is derived from an EMBL/GenBank/DDBJ whole genome shotgun (WGS) entry which is preliminary data.</text>
</comment>